<dbReference type="EMBL" id="BMNB01000018">
    <property type="protein sequence ID" value="GGM49902.1"/>
    <property type="molecule type" value="Genomic_DNA"/>
</dbReference>
<protein>
    <submittedName>
        <fullName evidence="1">Uncharacterized protein</fullName>
    </submittedName>
</protein>
<sequence>MSALRLGRLLGSFLLVSSLVVAAGAVAELEFRTSGMDWAISVLGSLVP</sequence>
<reference evidence="1" key="2">
    <citation type="submission" date="2020-09" db="EMBL/GenBank/DDBJ databases">
        <authorList>
            <person name="Sun Q."/>
            <person name="Zhou Y."/>
        </authorList>
    </citation>
    <scope>NUCLEOTIDE SEQUENCE</scope>
    <source>
        <strain evidence="1">CGMCC 4.7312</strain>
    </source>
</reference>
<reference evidence="1" key="1">
    <citation type="journal article" date="2014" name="Int. J. Syst. Evol. Microbiol.">
        <title>Complete genome sequence of Corynebacterium casei LMG S-19264T (=DSM 44701T), isolated from a smear-ripened cheese.</title>
        <authorList>
            <consortium name="US DOE Joint Genome Institute (JGI-PGF)"/>
            <person name="Walter F."/>
            <person name="Albersmeier A."/>
            <person name="Kalinowski J."/>
            <person name="Ruckert C."/>
        </authorList>
    </citation>
    <scope>NUCLEOTIDE SEQUENCE</scope>
    <source>
        <strain evidence="1">CGMCC 4.7312</strain>
    </source>
</reference>
<organism evidence="1 2">
    <name type="scientific">Micromonospora sonchi</name>
    <dbReference type="NCBI Taxonomy" id="1763543"/>
    <lineage>
        <taxon>Bacteria</taxon>
        <taxon>Bacillati</taxon>
        <taxon>Actinomycetota</taxon>
        <taxon>Actinomycetes</taxon>
        <taxon>Micromonosporales</taxon>
        <taxon>Micromonosporaceae</taxon>
        <taxon>Micromonospora</taxon>
    </lineage>
</organism>
<evidence type="ECO:0000313" key="1">
    <source>
        <dbReference type="EMBL" id="GGM49902.1"/>
    </source>
</evidence>
<dbReference type="AlphaFoldDB" id="A0A917X0T4"/>
<gene>
    <name evidence="1" type="ORF">GCM10011608_38490</name>
</gene>
<proteinExistence type="predicted"/>
<keyword evidence="2" id="KW-1185">Reference proteome</keyword>
<accession>A0A917X0T4</accession>
<dbReference type="RefSeq" id="WP_189046313.1">
    <property type="nucleotide sequence ID" value="NZ_BMNB01000018.1"/>
</dbReference>
<name>A0A917X0T4_9ACTN</name>
<dbReference type="Proteomes" id="UP000608890">
    <property type="component" value="Unassembled WGS sequence"/>
</dbReference>
<comment type="caution">
    <text evidence="1">The sequence shown here is derived from an EMBL/GenBank/DDBJ whole genome shotgun (WGS) entry which is preliminary data.</text>
</comment>
<evidence type="ECO:0000313" key="2">
    <source>
        <dbReference type="Proteomes" id="UP000608890"/>
    </source>
</evidence>